<gene>
    <name evidence="1" type="ORF">NCTC10005_01707</name>
</gene>
<reference evidence="1 2" key="1">
    <citation type="submission" date="2018-06" db="EMBL/GenBank/DDBJ databases">
        <authorList>
            <consortium name="Pathogen Informatics"/>
            <person name="Doyle S."/>
        </authorList>
    </citation>
    <scope>NUCLEOTIDE SEQUENCE [LARGE SCALE GENOMIC DNA]</scope>
    <source>
        <strain evidence="1 2">NCTC10005</strain>
    </source>
</reference>
<dbReference type="Proteomes" id="UP000255106">
    <property type="component" value="Unassembled WGS sequence"/>
</dbReference>
<name>A0A377LSK6_ENTCL</name>
<protein>
    <submittedName>
        <fullName evidence="1">Uncharacterized protein</fullName>
    </submittedName>
</protein>
<dbReference type="EMBL" id="UGJB01000004">
    <property type="protein sequence ID" value="STQ09008.1"/>
    <property type="molecule type" value="Genomic_DNA"/>
</dbReference>
<proteinExistence type="predicted"/>
<evidence type="ECO:0000313" key="1">
    <source>
        <dbReference type="EMBL" id="STQ09008.1"/>
    </source>
</evidence>
<sequence>MILREDMLPRENFRLATVSVVCCMPFALKRVVHSCS</sequence>
<dbReference type="AlphaFoldDB" id="A0A377LSK6"/>
<evidence type="ECO:0000313" key="2">
    <source>
        <dbReference type="Proteomes" id="UP000255106"/>
    </source>
</evidence>
<accession>A0A377LSK6</accession>
<organism evidence="1 2">
    <name type="scientific">Enterobacter cloacae</name>
    <dbReference type="NCBI Taxonomy" id="550"/>
    <lineage>
        <taxon>Bacteria</taxon>
        <taxon>Pseudomonadati</taxon>
        <taxon>Pseudomonadota</taxon>
        <taxon>Gammaproteobacteria</taxon>
        <taxon>Enterobacterales</taxon>
        <taxon>Enterobacteriaceae</taxon>
        <taxon>Enterobacter</taxon>
        <taxon>Enterobacter cloacae complex</taxon>
    </lineage>
</organism>